<evidence type="ECO:0000256" key="15">
    <source>
        <dbReference type="RuleBase" id="RU003357"/>
    </source>
</evidence>
<evidence type="ECO:0000256" key="1">
    <source>
        <dbReference type="ARBA" id="ARBA00004571"/>
    </source>
</evidence>
<keyword evidence="7 16" id="KW-0732">Signal</keyword>
<dbReference type="InterPro" id="IPR010105">
    <property type="entry name" value="TonB_sidphr_rcpt"/>
</dbReference>
<evidence type="ECO:0000256" key="6">
    <source>
        <dbReference type="ARBA" id="ARBA00022692"/>
    </source>
</evidence>
<dbReference type="InterPro" id="IPR039426">
    <property type="entry name" value="TonB-dep_rcpt-like"/>
</dbReference>
<keyword evidence="3 14" id="KW-0813">Transport</keyword>
<evidence type="ECO:0000256" key="12">
    <source>
        <dbReference type="ARBA" id="ARBA00023170"/>
    </source>
</evidence>
<organism evidence="19 20">
    <name type="scientific">Flavobacterium aquicola</name>
    <dbReference type="NCBI Taxonomy" id="1682742"/>
    <lineage>
        <taxon>Bacteria</taxon>
        <taxon>Pseudomonadati</taxon>
        <taxon>Bacteroidota</taxon>
        <taxon>Flavobacteriia</taxon>
        <taxon>Flavobacteriales</taxon>
        <taxon>Flavobacteriaceae</taxon>
        <taxon>Flavobacterium</taxon>
    </lineage>
</organism>
<evidence type="ECO:0000256" key="10">
    <source>
        <dbReference type="ARBA" id="ARBA00023077"/>
    </source>
</evidence>
<dbReference type="InterPro" id="IPR012910">
    <property type="entry name" value="Plug_dom"/>
</dbReference>
<dbReference type="SUPFAM" id="SSF56935">
    <property type="entry name" value="Porins"/>
    <property type="match status" value="1"/>
</dbReference>
<dbReference type="PROSITE" id="PS52016">
    <property type="entry name" value="TONB_DEPENDENT_REC_3"/>
    <property type="match status" value="1"/>
</dbReference>
<evidence type="ECO:0000256" key="7">
    <source>
        <dbReference type="ARBA" id="ARBA00022729"/>
    </source>
</evidence>
<comment type="similarity">
    <text evidence="2 14 15">Belongs to the TonB-dependent receptor family.</text>
</comment>
<proteinExistence type="inferred from homology"/>
<protein>
    <submittedName>
        <fullName evidence="19">Iron complex outermembrane receptor protein</fullName>
    </submittedName>
</protein>
<dbReference type="Pfam" id="PF00593">
    <property type="entry name" value="TonB_dep_Rec_b-barrel"/>
    <property type="match status" value="1"/>
</dbReference>
<dbReference type="Proteomes" id="UP000257136">
    <property type="component" value="Unassembled WGS sequence"/>
</dbReference>
<keyword evidence="6 14" id="KW-0812">Transmembrane</keyword>
<reference evidence="19 20" key="1">
    <citation type="submission" date="2018-08" db="EMBL/GenBank/DDBJ databases">
        <title>Genomic Encyclopedia of Archaeal and Bacterial Type Strains, Phase II (KMG-II): from individual species to whole genera.</title>
        <authorList>
            <person name="Goeker M."/>
        </authorList>
    </citation>
    <scope>NUCLEOTIDE SEQUENCE [LARGE SCALE GENOMIC DNA]</scope>
    <source>
        <strain evidence="19 20">DSM 100880</strain>
    </source>
</reference>
<evidence type="ECO:0000259" key="18">
    <source>
        <dbReference type="Pfam" id="PF07715"/>
    </source>
</evidence>
<evidence type="ECO:0000256" key="13">
    <source>
        <dbReference type="ARBA" id="ARBA00023237"/>
    </source>
</evidence>
<evidence type="ECO:0000256" key="5">
    <source>
        <dbReference type="ARBA" id="ARBA00022496"/>
    </source>
</evidence>
<dbReference type="InterPro" id="IPR036942">
    <property type="entry name" value="Beta-barrel_TonB_sf"/>
</dbReference>
<dbReference type="GO" id="GO:0038023">
    <property type="term" value="F:signaling receptor activity"/>
    <property type="evidence" value="ECO:0007669"/>
    <property type="project" value="InterPro"/>
</dbReference>
<keyword evidence="10 15" id="KW-0798">TonB box</keyword>
<dbReference type="InterPro" id="IPR013784">
    <property type="entry name" value="Carb-bd-like_fold"/>
</dbReference>
<keyword evidence="11 14" id="KW-0472">Membrane</keyword>
<evidence type="ECO:0000259" key="17">
    <source>
        <dbReference type="Pfam" id="PF00593"/>
    </source>
</evidence>
<gene>
    <name evidence="19" type="ORF">C8P67_10612</name>
</gene>
<dbReference type="SUPFAM" id="SSF49452">
    <property type="entry name" value="Starch-binding domain-like"/>
    <property type="match status" value="1"/>
</dbReference>
<dbReference type="Gene3D" id="2.40.170.20">
    <property type="entry name" value="TonB-dependent receptor, beta-barrel domain"/>
    <property type="match status" value="1"/>
</dbReference>
<keyword evidence="5" id="KW-0410">Iron transport</keyword>
<comment type="caution">
    <text evidence="19">The sequence shown here is derived from an EMBL/GenBank/DDBJ whole genome shotgun (WGS) entry which is preliminary data.</text>
</comment>
<dbReference type="Gene3D" id="2.170.130.10">
    <property type="entry name" value="TonB-dependent receptor, plug domain"/>
    <property type="match status" value="1"/>
</dbReference>
<evidence type="ECO:0000256" key="11">
    <source>
        <dbReference type="ARBA" id="ARBA00023136"/>
    </source>
</evidence>
<dbReference type="PANTHER" id="PTHR32552">
    <property type="entry name" value="FERRICHROME IRON RECEPTOR-RELATED"/>
    <property type="match status" value="1"/>
</dbReference>
<evidence type="ECO:0000256" key="4">
    <source>
        <dbReference type="ARBA" id="ARBA00022452"/>
    </source>
</evidence>
<dbReference type="EMBL" id="QUNI01000006">
    <property type="protein sequence ID" value="REG98420.1"/>
    <property type="molecule type" value="Genomic_DNA"/>
</dbReference>
<comment type="subcellular location">
    <subcellularLocation>
        <location evidence="1 14">Cell outer membrane</location>
        <topology evidence="1 14">Multi-pass membrane protein</topology>
    </subcellularLocation>
</comment>
<feature type="domain" description="TonB-dependent receptor-like beta-barrel" evidence="17">
    <location>
        <begin position="366"/>
        <end position="789"/>
    </location>
</feature>
<evidence type="ECO:0000313" key="20">
    <source>
        <dbReference type="Proteomes" id="UP000257136"/>
    </source>
</evidence>
<feature type="signal peptide" evidence="16">
    <location>
        <begin position="1"/>
        <end position="20"/>
    </location>
</feature>
<dbReference type="CDD" id="cd01347">
    <property type="entry name" value="ligand_gated_channel"/>
    <property type="match status" value="1"/>
</dbReference>
<dbReference type="Pfam" id="PF07715">
    <property type="entry name" value="Plug"/>
    <property type="match status" value="1"/>
</dbReference>
<evidence type="ECO:0000256" key="16">
    <source>
        <dbReference type="SAM" id="SignalP"/>
    </source>
</evidence>
<dbReference type="GO" id="GO:0030246">
    <property type="term" value="F:carbohydrate binding"/>
    <property type="evidence" value="ECO:0007669"/>
    <property type="project" value="InterPro"/>
</dbReference>
<keyword evidence="20" id="KW-1185">Reference proteome</keyword>
<dbReference type="Gene3D" id="2.60.40.1120">
    <property type="entry name" value="Carboxypeptidase-like, regulatory domain"/>
    <property type="match status" value="1"/>
</dbReference>
<dbReference type="AlphaFoldDB" id="A0A3E0EKZ5"/>
<feature type="chain" id="PRO_5017833280" evidence="16">
    <location>
        <begin position="21"/>
        <end position="820"/>
    </location>
</feature>
<evidence type="ECO:0000256" key="3">
    <source>
        <dbReference type="ARBA" id="ARBA00022448"/>
    </source>
</evidence>
<dbReference type="InterPro" id="IPR000531">
    <property type="entry name" value="Beta-barrel_TonB"/>
</dbReference>
<evidence type="ECO:0000256" key="14">
    <source>
        <dbReference type="PROSITE-ProRule" id="PRU01360"/>
    </source>
</evidence>
<feature type="domain" description="TonB-dependent receptor plug" evidence="18">
    <location>
        <begin position="137"/>
        <end position="231"/>
    </location>
</feature>
<name>A0A3E0EKZ5_9FLAO</name>
<keyword evidence="13 14" id="KW-0998">Cell outer membrane</keyword>
<dbReference type="GO" id="GO:0015891">
    <property type="term" value="P:siderophore transport"/>
    <property type="evidence" value="ECO:0007669"/>
    <property type="project" value="InterPro"/>
</dbReference>
<keyword evidence="12 19" id="KW-0675">Receptor</keyword>
<keyword evidence="9" id="KW-0406">Ion transport</keyword>
<dbReference type="PANTHER" id="PTHR32552:SF68">
    <property type="entry name" value="FERRICHROME OUTER MEMBRANE TRANSPORTER_PHAGE RECEPTOR"/>
    <property type="match status" value="1"/>
</dbReference>
<dbReference type="NCBIfam" id="TIGR01783">
    <property type="entry name" value="TonB-siderophor"/>
    <property type="match status" value="1"/>
</dbReference>
<evidence type="ECO:0000313" key="19">
    <source>
        <dbReference type="EMBL" id="REG98420.1"/>
    </source>
</evidence>
<keyword evidence="8" id="KW-0408">Iron</keyword>
<sequence length="820" mass="90946">MPRFLYLMSFFLLLTSIVNAQQKTATIKGTVKNSQGKAAEFANVELKGTSKGAVTDESGEYKIENIKPGNYTITISGIGLKKKTQDIEITAGQRNYTFDFEVEENIGQLDEIVVSGFRERTYRNEMSVASSKSSIALKDLPQSVSYVTKELIIDRQAFRVNDVLKNISGVSLNNFENRFSIRGISGNSYQFINGLRVSGRSFNSLNLNNLERVEVMKGPASALYGNTEPGGSINNVTKKALSVNRNAANVSVGSFQTIRATTDLTGPLNESKSILYRMNVAYQNTATFRDLQEREDVSIAPTIAFLPSEKTRIDVDFVYSIIKGRTERGQPIYGPSTDGASRLFTTPSSQSMSRASDYLKEKTFYLSAIMNHKFNSKLLLNVSYLKYKFFEDMVEHRGGNAYAVDGAGKEIPSLLLQSTTERMRNRYDDNLTAYLNYDVSTGKIEHKIVLGADYIQSLVPVGGTNGVASGYRNAANTGSIATYNPAKKDLYLLDANGNPVPNVPFYNLANPDYSAANTDNYFTTRTATAPTKYYSQSIYIQDQMKWNKLQLLLGLRQEFYTDFTNYTKSNEAKVKQDALIPRVGLVYSVIPQINIYGTYVEGFQPQSAGTIGAPEIYGGPFDPLTSKMFEFGAKSDWFDKKLGVSVAAYKINQNNILVNANDPTNTQLLEQRGQETSKGIEVDITGNILPNLSINANYAYNDARITKTAVPADVDRWKEAAPHHQGGFWAKYTILKGSIKGFGVGLGSNFASKQSTRLAYFILPGYSLIDAALYYQIKQLKFSLNLNNLQNKEYIVSQANANMVGPGAPRNFMFNLGYTF</sequence>
<evidence type="ECO:0000256" key="8">
    <source>
        <dbReference type="ARBA" id="ARBA00023004"/>
    </source>
</evidence>
<keyword evidence="4 14" id="KW-1134">Transmembrane beta strand</keyword>
<accession>A0A3E0EKZ5</accession>
<dbReference type="Pfam" id="PF13715">
    <property type="entry name" value="CarbopepD_reg_2"/>
    <property type="match status" value="1"/>
</dbReference>
<dbReference type="GO" id="GO:0009279">
    <property type="term" value="C:cell outer membrane"/>
    <property type="evidence" value="ECO:0007669"/>
    <property type="project" value="UniProtKB-SubCell"/>
</dbReference>
<evidence type="ECO:0000256" key="9">
    <source>
        <dbReference type="ARBA" id="ARBA00023065"/>
    </source>
</evidence>
<evidence type="ECO:0000256" key="2">
    <source>
        <dbReference type="ARBA" id="ARBA00009810"/>
    </source>
</evidence>
<dbReference type="GO" id="GO:0015344">
    <property type="term" value="F:siderophore uptake transmembrane transporter activity"/>
    <property type="evidence" value="ECO:0007669"/>
    <property type="project" value="TreeGrafter"/>
</dbReference>
<dbReference type="InterPro" id="IPR037066">
    <property type="entry name" value="Plug_dom_sf"/>
</dbReference>